<dbReference type="EMBL" id="ML977199">
    <property type="protein sequence ID" value="KAF1981437.1"/>
    <property type="molecule type" value="Genomic_DNA"/>
</dbReference>
<feature type="compositionally biased region" description="Pro residues" evidence="1">
    <location>
        <begin position="658"/>
        <end position="669"/>
    </location>
</feature>
<dbReference type="GO" id="GO:0016020">
    <property type="term" value="C:membrane"/>
    <property type="evidence" value="ECO:0007669"/>
    <property type="project" value="TreeGrafter"/>
</dbReference>
<accession>A0A6G1GL03</accession>
<feature type="region of interest" description="Disordered" evidence="1">
    <location>
        <begin position="65"/>
        <end position="95"/>
    </location>
</feature>
<evidence type="ECO:0000256" key="1">
    <source>
        <dbReference type="SAM" id="MobiDB-lite"/>
    </source>
</evidence>
<evidence type="ECO:0000313" key="3">
    <source>
        <dbReference type="EMBL" id="KAF1981437.1"/>
    </source>
</evidence>
<evidence type="ECO:0000313" key="4">
    <source>
        <dbReference type="Proteomes" id="UP000800041"/>
    </source>
</evidence>
<dbReference type="InterPro" id="IPR018946">
    <property type="entry name" value="PhoD-like_MPP"/>
</dbReference>
<feature type="compositionally biased region" description="Polar residues" evidence="1">
    <location>
        <begin position="629"/>
        <end position="642"/>
    </location>
</feature>
<dbReference type="Proteomes" id="UP000800041">
    <property type="component" value="Unassembled WGS sequence"/>
</dbReference>
<dbReference type="Pfam" id="PF19050">
    <property type="entry name" value="PhoD_2"/>
    <property type="match status" value="2"/>
</dbReference>
<feature type="region of interest" description="Disordered" evidence="1">
    <location>
        <begin position="568"/>
        <end position="673"/>
    </location>
</feature>
<dbReference type="PANTHER" id="PTHR46689:SF1">
    <property type="entry name" value="PHOD-LIKE PHOSPHATASE DOMAIN-CONTAINING PROTEIN"/>
    <property type="match status" value="1"/>
</dbReference>
<evidence type="ECO:0000259" key="2">
    <source>
        <dbReference type="Pfam" id="PF19050"/>
    </source>
</evidence>
<feature type="domain" description="PhoD-like phosphatase" evidence="2">
    <location>
        <begin position="414"/>
        <end position="574"/>
    </location>
</feature>
<proteinExistence type="predicted"/>
<name>A0A6G1GL03_9PEZI</name>
<reference evidence="3" key="1">
    <citation type="journal article" date="2020" name="Stud. Mycol.">
        <title>101 Dothideomycetes genomes: a test case for predicting lifestyles and emergence of pathogens.</title>
        <authorList>
            <person name="Haridas S."/>
            <person name="Albert R."/>
            <person name="Binder M."/>
            <person name="Bloem J."/>
            <person name="Labutti K."/>
            <person name="Salamov A."/>
            <person name="Andreopoulos B."/>
            <person name="Baker S."/>
            <person name="Barry K."/>
            <person name="Bills G."/>
            <person name="Bluhm B."/>
            <person name="Cannon C."/>
            <person name="Castanera R."/>
            <person name="Culley D."/>
            <person name="Daum C."/>
            <person name="Ezra D."/>
            <person name="Gonzalez J."/>
            <person name="Henrissat B."/>
            <person name="Kuo A."/>
            <person name="Liang C."/>
            <person name="Lipzen A."/>
            <person name="Lutzoni F."/>
            <person name="Magnuson J."/>
            <person name="Mondo S."/>
            <person name="Nolan M."/>
            <person name="Ohm R."/>
            <person name="Pangilinan J."/>
            <person name="Park H.-J."/>
            <person name="Ramirez L."/>
            <person name="Alfaro M."/>
            <person name="Sun H."/>
            <person name="Tritt A."/>
            <person name="Yoshinaga Y."/>
            <person name="Zwiers L.-H."/>
            <person name="Turgeon B."/>
            <person name="Goodwin S."/>
            <person name="Spatafora J."/>
            <person name="Crous P."/>
            <person name="Grigoriev I."/>
        </authorList>
    </citation>
    <scope>NUCLEOTIDE SEQUENCE</scope>
    <source>
        <strain evidence="3">CBS 113979</strain>
    </source>
</reference>
<keyword evidence="4" id="KW-1185">Reference proteome</keyword>
<organism evidence="3 4">
    <name type="scientific">Aulographum hederae CBS 113979</name>
    <dbReference type="NCBI Taxonomy" id="1176131"/>
    <lineage>
        <taxon>Eukaryota</taxon>
        <taxon>Fungi</taxon>
        <taxon>Dikarya</taxon>
        <taxon>Ascomycota</taxon>
        <taxon>Pezizomycotina</taxon>
        <taxon>Dothideomycetes</taxon>
        <taxon>Pleosporomycetidae</taxon>
        <taxon>Aulographales</taxon>
        <taxon>Aulographaceae</taxon>
    </lineage>
</organism>
<feature type="domain" description="PhoD-like phosphatase" evidence="2">
    <location>
        <begin position="150"/>
        <end position="405"/>
    </location>
</feature>
<feature type="compositionally biased region" description="Pro residues" evidence="1">
    <location>
        <begin position="574"/>
        <end position="584"/>
    </location>
</feature>
<protein>
    <recommendedName>
        <fullName evidence="2">PhoD-like phosphatase domain-containing protein</fullName>
    </recommendedName>
</protein>
<dbReference type="InterPro" id="IPR038607">
    <property type="entry name" value="PhoD-like_sf"/>
</dbReference>
<dbReference type="PANTHER" id="PTHR46689">
    <property type="entry name" value="MEMBRANE PROTEIN, PUTATIVE-RELATED"/>
    <property type="match status" value="1"/>
</dbReference>
<feature type="non-terminal residue" evidence="3">
    <location>
        <position position="746"/>
    </location>
</feature>
<dbReference type="AlphaFoldDB" id="A0A6G1GL03"/>
<dbReference type="InterPro" id="IPR029052">
    <property type="entry name" value="Metallo-depent_PP-like"/>
</dbReference>
<dbReference type="SUPFAM" id="SSF56300">
    <property type="entry name" value="Metallo-dependent phosphatases"/>
    <property type="match status" value="1"/>
</dbReference>
<dbReference type="InterPro" id="IPR043904">
    <property type="entry name" value="PhoD_2-like"/>
</dbReference>
<dbReference type="Gene3D" id="3.60.21.70">
    <property type="entry name" value="PhoD-like phosphatase"/>
    <property type="match status" value="1"/>
</dbReference>
<gene>
    <name evidence="3" type="ORF">K402DRAFT_311177</name>
</gene>
<dbReference type="CDD" id="cd07389">
    <property type="entry name" value="MPP_PhoD"/>
    <property type="match status" value="1"/>
</dbReference>
<dbReference type="OrthoDB" id="9999821at2759"/>
<sequence>MDLLPPPPAEVAMESGQQLAPEYIDPLAGQTKVSRIGKTLYVRPVDSLDEERDLSRVESDAGLFEEVRSPPTLNGNSLERQREKRPRIRKKDGEKAGKYREVRAVRLLAERGVTFWRFNIEVELGAQQTRIAYRINRGPAIGFWVPGKGQSMNMMFHSCNGFSLSVEPDKFCGPDPLWRDVLNNHQTRPFHVMIGGGDQIYNDAATKNTVLFKEWIDTRNPTRKHSMKFSPAMQEELEVFYLDRYAMWFSQGLFGMANSQIPMVNIWDDHDIIDGFGSYPHRFMSNPIFTGLGAIAFKYYMLFQHQSVATEFEINEPSWVLGASPGPYINELSRSVFMFMGPQIAFLGLDCRTERMRDEILSEETYNRVFERLRKEIVVGKTKHLIVLLGVPIAYPRLNFLENVLTSRVMDPLKALGRTGALGGFVNKFDGGVEILDDLDDHWTAKHHKRERNWFVQELQELAAEKSVRITILGGDVHLGAIGQFYSNKKLKIPKDRDHRYMPNVVCSAIVNTPPPDLMADVINKRNKVHHLDHDTDEDMIPLFTHDVDGKPRNNKHLLPRRNWCSIREYKPGTTPPPSPPMSPSEPGKTPKLTRTLSLGSGGGFQRGNLMRRLSGQGNAPPVAYYNKSPKSPGNNPSNQRAVSAELPRPKDNGSSYFPPPPQEPPRPNPFHRIPTGLSMKAGARGGGFGQDGEEDGRGLHIDLSHGLDIVLNMEVSQKDPAGITAPYRLLVPALDYQGEVDTNLA</sequence>